<dbReference type="PRINTS" id="PR01035">
    <property type="entry name" value="TCRTETA"/>
</dbReference>
<evidence type="ECO:0000259" key="9">
    <source>
        <dbReference type="PROSITE" id="PS50850"/>
    </source>
</evidence>
<feature type="transmembrane region" description="Helical" evidence="8">
    <location>
        <begin position="7"/>
        <end position="29"/>
    </location>
</feature>
<comment type="similarity">
    <text evidence="3">Belongs to the major facilitator superfamily. TCR/Tet family.</text>
</comment>
<accession>A0A2N0WB15</accession>
<dbReference type="RefSeq" id="WP_101237130.1">
    <property type="nucleotide sequence ID" value="NZ_PISJ01000019.1"/>
</dbReference>
<feature type="transmembrane region" description="Helical" evidence="8">
    <location>
        <begin position="211"/>
        <end position="235"/>
    </location>
</feature>
<dbReference type="SUPFAM" id="SSF103473">
    <property type="entry name" value="MFS general substrate transporter"/>
    <property type="match status" value="1"/>
</dbReference>
<dbReference type="PANTHER" id="PTHR23504:SF15">
    <property type="entry name" value="MAJOR FACILITATOR SUPERFAMILY (MFS) PROFILE DOMAIN-CONTAINING PROTEIN"/>
    <property type="match status" value="1"/>
</dbReference>
<dbReference type="InterPro" id="IPR020846">
    <property type="entry name" value="MFS_dom"/>
</dbReference>
<evidence type="ECO:0000256" key="3">
    <source>
        <dbReference type="ARBA" id="ARBA00007520"/>
    </source>
</evidence>
<comment type="function">
    <text evidence="1">Resistance to tetracycline by an active tetracycline efflux. This is an energy-dependent process that decreases the accumulation of the antibiotic in whole cells. This protein functions as a metal-tetracycline/H(+) antiporter.</text>
</comment>
<dbReference type="CDD" id="cd17388">
    <property type="entry name" value="MFS_TetA"/>
    <property type="match status" value="1"/>
</dbReference>
<proteinExistence type="inferred from homology"/>
<evidence type="ECO:0000313" key="10">
    <source>
        <dbReference type="EMBL" id="PKF31704.1"/>
    </source>
</evidence>
<comment type="caution">
    <text evidence="10">The sequence shown here is derived from an EMBL/GenBank/DDBJ whole genome shotgun (WGS) entry which is preliminary data.</text>
</comment>
<dbReference type="InterPro" id="IPR005829">
    <property type="entry name" value="Sugar_transporter_CS"/>
</dbReference>
<dbReference type="PANTHER" id="PTHR23504">
    <property type="entry name" value="MAJOR FACILITATOR SUPERFAMILY DOMAIN-CONTAINING PROTEIN 10"/>
    <property type="match status" value="1"/>
</dbReference>
<keyword evidence="7 8" id="KW-0472">Membrane</keyword>
<dbReference type="Pfam" id="PF07690">
    <property type="entry name" value="MFS_1"/>
    <property type="match status" value="1"/>
</dbReference>
<dbReference type="Gene3D" id="1.20.1250.20">
    <property type="entry name" value="MFS general substrate transporter like domains"/>
    <property type="match status" value="1"/>
</dbReference>
<evidence type="ECO:0000256" key="8">
    <source>
        <dbReference type="SAM" id="Phobius"/>
    </source>
</evidence>
<evidence type="ECO:0000256" key="5">
    <source>
        <dbReference type="ARBA" id="ARBA00022692"/>
    </source>
</evidence>
<evidence type="ECO:0000256" key="2">
    <source>
        <dbReference type="ARBA" id="ARBA00004141"/>
    </source>
</evidence>
<keyword evidence="6 8" id="KW-1133">Transmembrane helix</keyword>
<evidence type="ECO:0000256" key="1">
    <source>
        <dbReference type="ARBA" id="ARBA00003279"/>
    </source>
</evidence>
<name>A0A2N0WB15_9GAMM</name>
<sequence>MNRSLFIIFSTIALDAVGIGLIFPILPALLQEITHHHQTALYIGLLGSLYAVMQFILSPILGALSDKFGRRPILLLSLAGSAINYLLLTFSHSLVLLLIGRIIAGMSSANMSVASAYLVDIAKPEHHAKYFGLMSAMFGAGFIIGPILGGLLGEYWLRLPFLIAAILTALNFLLAYWALPESKIADHSHQNSAITLNPFKAFASLRSIPNVVPLIATFFILSATGEAYAVCWALWGHAAFQWNTFWIGLSLGMFGLCQMLVQAFVPQHASKFLGDRNTVFVGISCTCLALGGMAFAQQGWIIFAIMPLFALGSIGTPSLQALASQKVSPEQQGQFQGIIASTISLASMFAPLLFSTLYFQFQAVWPGAIWLSVVMIYLLALPIVIHSLKPNIHSSK</sequence>
<evidence type="ECO:0000256" key="7">
    <source>
        <dbReference type="ARBA" id="ARBA00023136"/>
    </source>
</evidence>
<feature type="transmembrane region" description="Helical" evidence="8">
    <location>
        <begin position="367"/>
        <end position="388"/>
    </location>
</feature>
<dbReference type="GO" id="GO:0016020">
    <property type="term" value="C:membrane"/>
    <property type="evidence" value="ECO:0007669"/>
    <property type="project" value="UniProtKB-SubCell"/>
</dbReference>
<feature type="transmembrane region" description="Helical" evidence="8">
    <location>
        <begin position="247"/>
        <end position="265"/>
    </location>
</feature>
<feature type="transmembrane region" description="Helical" evidence="8">
    <location>
        <begin position="301"/>
        <end position="323"/>
    </location>
</feature>
<feature type="transmembrane region" description="Helical" evidence="8">
    <location>
        <begin position="159"/>
        <end position="179"/>
    </location>
</feature>
<organism evidence="10 11">
    <name type="scientific">Acinetobacter proteolyticus</name>
    <dbReference type="NCBI Taxonomy" id="1776741"/>
    <lineage>
        <taxon>Bacteria</taxon>
        <taxon>Pseudomonadati</taxon>
        <taxon>Pseudomonadota</taxon>
        <taxon>Gammaproteobacteria</taxon>
        <taxon>Moraxellales</taxon>
        <taxon>Moraxellaceae</taxon>
        <taxon>Acinetobacter</taxon>
    </lineage>
</organism>
<dbReference type="PROSITE" id="PS50850">
    <property type="entry name" value="MFS"/>
    <property type="match status" value="1"/>
</dbReference>
<keyword evidence="5 8" id="KW-0812">Transmembrane</keyword>
<dbReference type="EMBL" id="PISJ01000019">
    <property type="protein sequence ID" value="PKF31704.1"/>
    <property type="molecule type" value="Genomic_DNA"/>
</dbReference>
<comment type="subcellular location">
    <subcellularLocation>
        <location evidence="2">Membrane</location>
        <topology evidence="2">Multi-pass membrane protein</topology>
    </subcellularLocation>
</comment>
<evidence type="ECO:0000256" key="6">
    <source>
        <dbReference type="ARBA" id="ARBA00022989"/>
    </source>
</evidence>
<dbReference type="InterPro" id="IPR001958">
    <property type="entry name" value="Tet-R_TetA/multi-R_MdtG-like"/>
</dbReference>
<dbReference type="GO" id="GO:0022857">
    <property type="term" value="F:transmembrane transporter activity"/>
    <property type="evidence" value="ECO:0007669"/>
    <property type="project" value="InterPro"/>
</dbReference>
<evidence type="ECO:0000313" key="11">
    <source>
        <dbReference type="Proteomes" id="UP000233553"/>
    </source>
</evidence>
<dbReference type="Proteomes" id="UP000233553">
    <property type="component" value="Unassembled WGS sequence"/>
</dbReference>
<evidence type="ECO:0000256" key="4">
    <source>
        <dbReference type="ARBA" id="ARBA00022448"/>
    </source>
</evidence>
<dbReference type="InterPro" id="IPR036259">
    <property type="entry name" value="MFS_trans_sf"/>
</dbReference>
<feature type="transmembrane region" description="Helical" evidence="8">
    <location>
        <begin position="41"/>
        <end position="61"/>
    </location>
</feature>
<dbReference type="PROSITE" id="PS00216">
    <property type="entry name" value="SUGAR_TRANSPORT_1"/>
    <property type="match status" value="1"/>
</dbReference>
<dbReference type="InterPro" id="IPR011701">
    <property type="entry name" value="MFS"/>
</dbReference>
<feature type="transmembrane region" description="Helical" evidence="8">
    <location>
        <begin position="335"/>
        <end position="361"/>
    </location>
</feature>
<protein>
    <submittedName>
        <fullName evidence="10">Tetracycline resistance MFS efflux pump</fullName>
    </submittedName>
</protein>
<dbReference type="AlphaFoldDB" id="A0A2N0WB15"/>
<feature type="domain" description="Major facilitator superfamily (MFS) profile" evidence="9">
    <location>
        <begin position="4"/>
        <end position="392"/>
    </location>
</feature>
<gene>
    <name evidence="10" type="ORF">CW311_15750</name>
</gene>
<feature type="transmembrane region" description="Helical" evidence="8">
    <location>
        <begin position="277"/>
        <end position="295"/>
    </location>
</feature>
<keyword evidence="4" id="KW-0813">Transport</keyword>
<feature type="transmembrane region" description="Helical" evidence="8">
    <location>
        <begin position="131"/>
        <end position="153"/>
    </location>
</feature>
<reference evidence="10 11" key="1">
    <citation type="submission" date="2017-12" db="EMBL/GenBank/DDBJ databases">
        <title>Draft Genome sequences of multiple microbial strains isolated from spacecraft associated surfaces.</title>
        <authorList>
            <person name="Seuylemezian A."/>
            <person name="Vaishampayan P."/>
            <person name="Venkateswaran K."/>
        </authorList>
    </citation>
    <scope>NUCLEOTIDE SEQUENCE [LARGE SCALE GENOMIC DNA]</scope>
    <source>
        <strain evidence="10 11">2P01AA</strain>
    </source>
</reference>